<keyword evidence="3" id="KW-1185">Reference proteome</keyword>
<protein>
    <submittedName>
        <fullName evidence="2">Uncharacterized protein</fullName>
    </submittedName>
</protein>
<organism evidence="2 3">
    <name type="scientific">Nelumbo nucifera</name>
    <name type="common">Sacred lotus</name>
    <dbReference type="NCBI Taxonomy" id="4432"/>
    <lineage>
        <taxon>Eukaryota</taxon>
        <taxon>Viridiplantae</taxon>
        <taxon>Streptophyta</taxon>
        <taxon>Embryophyta</taxon>
        <taxon>Tracheophyta</taxon>
        <taxon>Spermatophyta</taxon>
        <taxon>Magnoliopsida</taxon>
        <taxon>Proteales</taxon>
        <taxon>Nelumbonaceae</taxon>
        <taxon>Nelumbo</taxon>
    </lineage>
</organism>
<name>A0A822YNP0_NELNU</name>
<accession>A0A822YNP0</accession>
<dbReference type="Proteomes" id="UP000607653">
    <property type="component" value="Unassembled WGS sequence"/>
</dbReference>
<gene>
    <name evidence="2" type="ORF">HUJ06_004850</name>
</gene>
<sequence length="58" mass="6712">MIVVEGKTGKSISENIMITSVFAFFFHSYLYRLGFPGGMKAVYNDPTETLLWCRRFKL</sequence>
<proteinExistence type="predicted"/>
<keyword evidence="1" id="KW-1133">Transmembrane helix</keyword>
<dbReference type="AlphaFoldDB" id="A0A822YNP0"/>
<evidence type="ECO:0000313" key="2">
    <source>
        <dbReference type="EMBL" id="DAD34210.1"/>
    </source>
</evidence>
<evidence type="ECO:0000256" key="1">
    <source>
        <dbReference type="SAM" id="Phobius"/>
    </source>
</evidence>
<comment type="caution">
    <text evidence="2">The sequence shown here is derived from an EMBL/GenBank/DDBJ whole genome shotgun (WGS) entry which is preliminary data.</text>
</comment>
<keyword evidence="1" id="KW-0472">Membrane</keyword>
<evidence type="ECO:0000313" key="3">
    <source>
        <dbReference type="Proteomes" id="UP000607653"/>
    </source>
</evidence>
<feature type="transmembrane region" description="Helical" evidence="1">
    <location>
        <begin position="12"/>
        <end position="31"/>
    </location>
</feature>
<keyword evidence="1" id="KW-0812">Transmembrane</keyword>
<reference evidence="2 3" key="1">
    <citation type="journal article" date="2020" name="Mol. Biol. Evol.">
        <title>Distinct Expression and Methylation Patterns for Genes with Different Fates following a Single Whole-Genome Duplication in Flowering Plants.</title>
        <authorList>
            <person name="Shi T."/>
            <person name="Rahmani R.S."/>
            <person name="Gugger P.F."/>
            <person name="Wang M."/>
            <person name="Li H."/>
            <person name="Zhang Y."/>
            <person name="Li Z."/>
            <person name="Wang Q."/>
            <person name="Van de Peer Y."/>
            <person name="Marchal K."/>
            <person name="Chen J."/>
        </authorList>
    </citation>
    <scope>NUCLEOTIDE SEQUENCE [LARGE SCALE GENOMIC DNA]</scope>
    <source>
        <tissue evidence="2">Leaf</tissue>
    </source>
</reference>
<dbReference type="EMBL" id="DUZY01000004">
    <property type="protein sequence ID" value="DAD34210.1"/>
    <property type="molecule type" value="Genomic_DNA"/>
</dbReference>